<evidence type="ECO:0000256" key="1">
    <source>
        <dbReference type="SAM" id="SignalP"/>
    </source>
</evidence>
<feature type="chain" id="PRO_5015787039" description="Extracellular solute-binding protein" evidence="1">
    <location>
        <begin position="22"/>
        <end position="66"/>
    </location>
</feature>
<evidence type="ECO:0000313" key="2">
    <source>
        <dbReference type="EMBL" id="PTX35747.1"/>
    </source>
</evidence>
<dbReference type="Proteomes" id="UP000244069">
    <property type="component" value="Unassembled WGS sequence"/>
</dbReference>
<organism evidence="2 3">
    <name type="scientific">Allosediminivita pacifica</name>
    <dbReference type="NCBI Taxonomy" id="1267769"/>
    <lineage>
        <taxon>Bacteria</taxon>
        <taxon>Pseudomonadati</taxon>
        <taxon>Pseudomonadota</taxon>
        <taxon>Alphaproteobacteria</taxon>
        <taxon>Rhodobacterales</taxon>
        <taxon>Paracoccaceae</taxon>
        <taxon>Allosediminivita</taxon>
    </lineage>
</organism>
<sequence>MKRIAALALATVVTSGGPVLAQNEDVSGTLVLYTSQPDADAQQTVDAFSEAYPNVEVEWVRDGTTQ</sequence>
<dbReference type="Gene3D" id="3.40.190.10">
    <property type="entry name" value="Periplasmic binding protein-like II"/>
    <property type="match status" value="1"/>
</dbReference>
<gene>
    <name evidence="2" type="ORF">C8N44_1675</name>
</gene>
<dbReference type="AlphaFoldDB" id="A0A2T5ZW10"/>
<accession>A0A2T5ZW10</accession>
<keyword evidence="1" id="KW-0732">Signal</keyword>
<keyword evidence="3" id="KW-1185">Reference proteome</keyword>
<proteinExistence type="predicted"/>
<comment type="caution">
    <text evidence="2">The sequence shown here is derived from an EMBL/GenBank/DDBJ whole genome shotgun (WGS) entry which is preliminary data.</text>
</comment>
<evidence type="ECO:0000313" key="3">
    <source>
        <dbReference type="Proteomes" id="UP000244069"/>
    </source>
</evidence>
<feature type="non-terminal residue" evidence="2">
    <location>
        <position position="66"/>
    </location>
</feature>
<reference evidence="2 3" key="1">
    <citation type="submission" date="2018-04" db="EMBL/GenBank/DDBJ databases">
        <title>Genomic Encyclopedia of Archaeal and Bacterial Type Strains, Phase II (KMG-II): from individual species to whole genera.</title>
        <authorList>
            <person name="Goeker M."/>
        </authorList>
    </citation>
    <scope>NUCLEOTIDE SEQUENCE [LARGE SCALE GENOMIC DNA]</scope>
    <source>
        <strain evidence="2 3">DSM 29329</strain>
    </source>
</reference>
<name>A0A2T5ZW10_9RHOB</name>
<feature type="signal peptide" evidence="1">
    <location>
        <begin position="1"/>
        <end position="21"/>
    </location>
</feature>
<protein>
    <recommendedName>
        <fullName evidence="4">Extracellular solute-binding protein</fullName>
    </recommendedName>
</protein>
<dbReference type="EMBL" id="QBKN01000067">
    <property type="protein sequence ID" value="PTX35747.1"/>
    <property type="molecule type" value="Genomic_DNA"/>
</dbReference>
<evidence type="ECO:0008006" key="4">
    <source>
        <dbReference type="Google" id="ProtNLM"/>
    </source>
</evidence>